<accession>A0A131XHF5</accession>
<organism evidence="2">
    <name type="scientific">Hyalomma excavatum</name>
    <dbReference type="NCBI Taxonomy" id="257692"/>
    <lineage>
        <taxon>Eukaryota</taxon>
        <taxon>Metazoa</taxon>
        <taxon>Ecdysozoa</taxon>
        <taxon>Arthropoda</taxon>
        <taxon>Chelicerata</taxon>
        <taxon>Arachnida</taxon>
        <taxon>Acari</taxon>
        <taxon>Parasitiformes</taxon>
        <taxon>Ixodida</taxon>
        <taxon>Ixodoidea</taxon>
        <taxon>Ixodidae</taxon>
        <taxon>Hyalomminae</taxon>
        <taxon>Hyalomma</taxon>
    </lineage>
</organism>
<dbReference type="EMBL" id="GEFH01002604">
    <property type="protein sequence ID" value="JAP65977.1"/>
    <property type="molecule type" value="mRNA"/>
</dbReference>
<evidence type="ECO:0000313" key="2">
    <source>
        <dbReference type="EMBL" id="JAP65977.1"/>
    </source>
</evidence>
<feature type="signal peptide" evidence="1">
    <location>
        <begin position="1"/>
        <end position="19"/>
    </location>
</feature>
<dbReference type="AlphaFoldDB" id="A0A131XHF5"/>
<feature type="non-terminal residue" evidence="2">
    <location>
        <position position="216"/>
    </location>
</feature>
<protein>
    <submittedName>
        <fullName evidence="2">Putative conserved secreted protein</fullName>
    </submittedName>
</protein>
<proteinExistence type="evidence at transcript level"/>
<feature type="chain" id="PRO_5007283812" evidence="1">
    <location>
        <begin position="20"/>
        <end position="216"/>
    </location>
</feature>
<reference evidence="2" key="1">
    <citation type="journal article" date="2017" name="Ticks Tick Borne Dis.">
        <title>An insight into the sialome of Hyalomma excavatum.</title>
        <authorList>
            <person name="Ribeiro J.M."/>
            <person name="Slovak M."/>
            <person name="Francischetti I.M."/>
        </authorList>
    </citation>
    <scope>NUCLEOTIDE SEQUENCE</scope>
    <source>
        <strain evidence="2">Samish</strain>
        <tissue evidence="2">Salivary glands</tissue>
    </source>
</reference>
<sequence length="216" mass="24510">MRTLCLIALLALLQYVASAEKRQDEEAEKITTIGEGVTAKLFLSYDGNYSSEFEKRKPGDNITEYFINLTKKAEEHFHKHKIMVNLTVREVVNRSNLLVYYPNGSVDGMNSLNEMTKLAISRNATKRDIYCHASSKSIYAEYEDSLKQYRLTEVATNSTFCKNVSAVIFVELPGSSNPYTLIKGLATNFGGRNRVVFAEQDMTAMNKTFARCNERR</sequence>
<keyword evidence="1" id="KW-0732">Signal</keyword>
<name>A0A131XHF5_9ACAR</name>
<evidence type="ECO:0000256" key="1">
    <source>
        <dbReference type="SAM" id="SignalP"/>
    </source>
</evidence>